<evidence type="ECO:0000256" key="1">
    <source>
        <dbReference type="ARBA" id="ARBA00004127"/>
    </source>
</evidence>
<reference evidence="13" key="1">
    <citation type="submission" date="2021-01" db="EMBL/GenBank/DDBJ databases">
        <authorList>
            <person name="Corre E."/>
            <person name="Pelletier E."/>
            <person name="Niang G."/>
            <person name="Scheremetjew M."/>
            <person name="Finn R."/>
            <person name="Kale V."/>
            <person name="Holt S."/>
            <person name="Cochrane G."/>
            <person name="Meng A."/>
            <person name="Brown T."/>
            <person name="Cohen L."/>
        </authorList>
    </citation>
    <scope>NUCLEOTIDE SEQUENCE</scope>
    <source>
        <strain evidence="13">CCMP1413</strain>
    </source>
</reference>
<keyword evidence="9 11" id="KW-0472">Membrane</keyword>
<evidence type="ECO:0000256" key="4">
    <source>
        <dbReference type="ARBA" id="ARBA00022538"/>
    </source>
</evidence>
<dbReference type="InterPro" id="IPR036291">
    <property type="entry name" value="NAD(P)-bd_dom_sf"/>
</dbReference>
<dbReference type="FunFam" id="3.40.50.720:FF:000036">
    <property type="entry name" value="Glutathione-regulated potassium-efflux system protein KefB"/>
    <property type="match status" value="1"/>
</dbReference>
<feature type="transmembrane region" description="Helical" evidence="11">
    <location>
        <begin position="236"/>
        <end position="259"/>
    </location>
</feature>
<comment type="subcellular location">
    <subcellularLocation>
        <location evidence="1">Endomembrane system</location>
        <topology evidence="1">Multi-pass membrane protein</topology>
    </subcellularLocation>
</comment>
<feature type="transmembrane region" description="Helical" evidence="11">
    <location>
        <begin position="181"/>
        <end position="199"/>
    </location>
</feature>
<evidence type="ECO:0000259" key="12">
    <source>
        <dbReference type="PROSITE" id="PS51201"/>
    </source>
</evidence>
<dbReference type="GO" id="GO:0012505">
    <property type="term" value="C:endomembrane system"/>
    <property type="evidence" value="ECO:0007669"/>
    <property type="project" value="UniProtKB-SubCell"/>
</dbReference>
<dbReference type="InterPro" id="IPR004771">
    <property type="entry name" value="K/H_exchanger"/>
</dbReference>
<keyword evidence="8" id="KW-0406">Ion transport</keyword>
<keyword evidence="6" id="KW-0630">Potassium</keyword>
<feature type="transmembrane region" description="Helical" evidence="11">
    <location>
        <begin position="515"/>
        <end position="537"/>
    </location>
</feature>
<evidence type="ECO:0000256" key="6">
    <source>
        <dbReference type="ARBA" id="ARBA00022958"/>
    </source>
</evidence>
<name>A0A7R9TAX6_9VIRI</name>
<feature type="transmembrane region" description="Helical" evidence="11">
    <location>
        <begin position="332"/>
        <end position="358"/>
    </location>
</feature>
<feature type="transmembrane region" description="Helical" evidence="11">
    <location>
        <begin position="426"/>
        <end position="444"/>
    </location>
</feature>
<feature type="transmembrane region" description="Helical" evidence="11">
    <location>
        <begin position="450"/>
        <end position="474"/>
    </location>
</feature>
<dbReference type="PANTHER" id="PTHR46157">
    <property type="entry name" value="K(+) EFFLUX ANTIPORTER 3, CHLOROPLASTIC"/>
    <property type="match status" value="1"/>
</dbReference>
<keyword evidence="7 11" id="KW-1133">Transmembrane helix</keyword>
<feature type="compositionally biased region" description="Basic and acidic residues" evidence="10">
    <location>
        <begin position="28"/>
        <end position="47"/>
    </location>
</feature>
<dbReference type="GO" id="GO:0015386">
    <property type="term" value="F:potassium:proton antiporter activity"/>
    <property type="evidence" value="ECO:0007669"/>
    <property type="project" value="TreeGrafter"/>
</dbReference>
<protein>
    <recommendedName>
        <fullName evidence="12">RCK N-terminal domain-containing protein</fullName>
    </recommendedName>
</protein>
<dbReference type="GO" id="GO:0009507">
    <property type="term" value="C:chloroplast"/>
    <property type="evidence" value="ECO:0007669"/>
    <property type="project" value="TreeGrafter"/>
</dbReference>
<feature type="transmembrane region" description="Helical" evidence="11">
    <location>
        <begin position="394"/>
        <end position="414"/>
    </location>
</feature>
<dbReference type="Gene3D" id="1.20.1530.20">
    <property type="match status" value="1"/>
</dbReference>
<dbReference type="AlphaFoldDB" id="A0A7R9TAX6"/>
<dbReference type="PANTHER" id="PTHR46157:SF2">
    <property type="entry name" value="K(+) EFFLUX ANTIPORTER 1, CHLOROPLASTIC-RELATED"/>
    <property type="match status" value="1"/>
</dbReference>
<feature type="transmembrane region" description="Helical" evidence="11">
    <location>
        <begin position="90"/>
        <end position="108"/>
    </location>
</feature>
<feature type="transmembrane region" description="Helical" evidence="11">
    <location>
        <begin position="486"/>
        <end position="509"/>
    </location>
</feature>
<organism evidence="13">
    <name type="scientific">Prasinoderma coloniale</name>
    <dbReference type="NCBI Taxonomy" id="156133"/>
    <lineage>
        <taxon>Eukaryota</taxon>
        <taxon>Viridiplantae</taxon>
        <taxon>Prasinodermophyta</taxon>
        <taxon>Prasinodermophyceae</taxon>
        <taxon>Prasinodermales</taxon>
        <taxon>Prasinodermaceae</taxon>
        <taxon>Prasinoderma</taxon>
    </lineage>
</organism>
<feature type="transmembrane region" description="Helical" evidence="11">
    <location>
        <begin position="298"/>
        <end position="320"/>
    </location>
</feature>
<feature type="region of interest" description="Disordered" evidence="10">
    <location>
        <begin position="1"/>
        <end position="58"/>
    </location>
</feature>
<dbReference type="SUPFAM" id="SSF51735">
    <property type="entry name" value="NAD(P)-binding Rossmann-fold domains"/>
    <property type="match status" value="1"/>
</dbReference>
<dbReference type="Pfam" id="PF00999">
    <property type="entry name" value="Na_H_Exchanger"/>
    <property type="match status" value="1"/>
</dbReference>
<sequence length="754" mass="77991">MPWPAIRARRGARPRRLPCSPATAETTAEAKAEAKAEKAAKKAEKKAEKKAKKKTMAAEAVPAELLDEEGEPEPKKPNQVALWVQANRSMLINVGIAATVLAAVYFGGASLQQALQDTSVEIAQTAPEWMPWLANMQMPADGAAAAAAVTPGVSLSDLLVLLLASCVAVPLVTKLPGGSPVIGYLMAGLLVGPHALGIVTDVHAIEHIGEIGVVFLLFNIGLELSIERLSSMRKFVFGLGLSQVVVTSAAIAAVCVFVGGLTTQAGIVIGGALALSSTAVVLQVLNERGESQSRHGRAAFSVLLLQDLAVVVLLMLIPLLAPSDSGSSLATIARALVFAAIKAVISMVAIVAAGRVLLRPVYKRIADEGNQDLFASVTLLVALGTSVATQTAGLSMALGAFLAGLLVAETEYHLQVEADIQPYRGILLGLFFMSVGMSMDPAVFTSNPGGVMAMLVALVAGKLAVIIATGKAFGLSVVQGLQTGMLLGPGGEFAFVAFGEAVGVGIMSAQLSSTLFLVVAISMAITPYLAQLGALIAEKMATENTASMTVSEGDVDGISGHVIIAGYGRVGRLIGGILSEQNVPYVALDVRSERISQGRKKDLPIFFGDAGSPQVLKSVGADRAAGAVITLDTPGANYRAVWAMSKNFPDLKIYVRAHDIEHGHQLEKAGATAVVPETLEPSLQLAAAILSEAKLPADDIAASIDKFRRQHLADLQILAKSDAALNGNGNAATESSASGNGDVVDVPKTAAIIE</sequence>
<feature type="domain" description="RCK N-terminal" evidence="12">
    <location>
        <begin position="559"/>
        <end position="676"/>
    </location>
</feature>
<feature type="transmembrane region" description="Helical" evidence="11">
    <location>
        <begin position="143"/>
        <end position="169"/>
    </location>
</feature>
<dbReference type="InterPro" id="IPR038770">
    <property type="entry name" value="Na+/solute_symporter_sf"/>
</dbReference>
<dbReference type="InterPro" id="IPR003148">
    <property type="entry name" value="RCK_N"/>
</dbReference>
<evidence type="ECO:0000256" key="3">
    <source>
        <dbReference type="ARBA" id="ARBA00022449"/>
    </source>
</evidence>
<keyword evidence="3" id="KW-0050">Antiport</keyword>
<evidence type="ECO:0000256" key="10">
    <source>
        <dbReference type="SAM" id="MobiDB-lite"/>
    </source>
</evidence>
<evidence type="ECO:0000256" key="5">
    <source>
        <dbReference type="ARBA" id="ARBA00022692"/>
    </source>
</evidence>
<dbReference type="Gene3D" id="3.40.50.720">
    <property type="entry name" value="NAD(P)-binding Rossmann-like Domain"/>
    <property type="match status" value="1"/>
</dbReference>
<feature type="transmembrane region" description="Helical" evidence="11">
    <location>
        <begin position="265"/>
        <end position="286"/>
    </location>
</feature>
<keyword evidence="5 11" id="KW-0812">Transmembrane</keyword>
<dbReference type="Pfam" id="PF02254">
    <property type="entry name" value="TrkA_N"/>
    <property type="match status" value="1"/>
</dbReference>
<dbReference type="PROSITE" id="PS51201">
    <property type="entry name" value="RCK_N"/>
    <property type="match status" value="1"/>
</dbReference>
<keyword evidence="4" id="KW-0633">Potassium transport</keyword>
<proteinExistence type="predicted"/>
<dbReference type="InterPro" id="IPR006153">
    <property type="entry name" value="Cation/H_exchanger_TM"/>
</dbReference>
<accession>A0A7R9TAX6</accession>
<feature type="transmembrane region" description="Helical" evidence="11">
    <location>
        <begin position="205"/>
        <end position="224"/>
    </location>
</feature>
<feature type="compositionally biased region" description="Basic residues" evidence="10">
    <location>
        <begin position="7"/>
        <end position="16"/>
    </location>
</feature>
<dbReference type="EMBL" id="HBDZ01001777">
    <property type="protein sequence ID" value="CAD8230260.1"/>
    <property type="molecule type" value="Transcribed_RNA"/>
</dbReference>
<evidence type="ECO:0000256" key="2">
    <source>
        <dbReference type="ARBA" id="ARBA00022448"/>
    </source>
</evidence>
<evidence type="ECO:0000256" key="7">
    <source>
        <dbReference type="ARBA" id="ARBA00022989"/>
    </source>
</evidence>
<dbReference type="GO" id="GO:0016020">
    <property type="term" value="C:membrane"/>
    <property type="evidence" value="ECO:0007669"/>
    <property type="project" value="InterPro"/>
</dbReference>
<keyword evidence="2" id="KW-0813">Transport</keyword>
<dbReference type="NCBIfam" id="TIGR00932">
    <property type="entry name" value="2a37"/>
    <property type="match status" value="1"/>
</dbReference>
<evidence type="ECO:0000313" key="13">
    <source>
        <dbReference type="EMBL" id="CAD8230260.1"/>
    </source>
</evidence>
<evidence type="ECO:0000256" key="8">
    <source>
        <dbReference type="ARBA" id="ARBA00023065"/>
    </source>
</evidence>
<evidence type="ECO:0000256" key="11">
    <source>
        <dbReference type="SAM" id="Phobius"/>
    </source>
</evidence>
<gene>
    <name evidence="13" type="ORF">PCOL08062_LOCUS1415</name>
</gene>
<evidence type="ECO:0000256" key="9">
    <source>
        <dbReference type="ARBA" id="ARBA00023136"/>
    </source>
</evidence>